<organism evidence="1 2">
    <name type="scientific">Bacteroides clarus</name>
    <dbReference type="NCBI Taxonomy" id="626929"/>
    <lineage>
        <taxon>Bacteria</taxon>
        <taxon>Pseudomonadati</taxon>
        <taxon>Bacteroidota</taxon>
        <taxon>Bacteroidia</taxon>
        <taxon>Bacteroidales</taxon>
        <taxon>Bacteroidaceae</taxon>
        <taxon>Bacteroides</taxon>
    </lineage>
</organism>
<sequence length="189" mass="21143">MKKIITLFVYTVICSLFISCDEEWSNNNPAMEHIYYYGLGNVQFPGGNELQYNVNQGETVAIPTYFFSAYSRSYSPVVAYYTSPIPQDEGNTIPQLVCGTDYQVVDKDGNVLSPDNNGGYSMTWPNAIKGSQNVYIKALNGTKGAIRVLTYDPNKAIDATDVSSTTITKTNEYEVRAFSENYYVTVYIK</sequence>
<evidence type="ECO:0000313" key="1">
    <source>
        <dbReference type="EMBL" id="RGT34096.1"/>
    </source>
</evidence>
<dbReference type="Proteomes" id="UP000285159">
    <property type="component" value="Unassembled WGS sequence"/>
</dbReference>
<dbReference type="EMBL" id="QRWP01000004">
    <property type="protein sequence ID" value="RGT34096.1"/>
    <property type="molecule type" value="Genomic_DNA"/>
</dbReference>
<reference evidence="1 2" key="1">
    <citation type="submission" date="2018-08" db="EMBL/GenBank/DDBJ databases">
        <title>A genome reference for cultivated species of the human gut microbiota.</title>
        <authorList>
            <person name="Zou Y."/>
            <person name="Xue W."/>
            <person name="Luo G."/>
        </authorList>
    </citation>
    <scope>NUCLEOTIDE SEQUENCE [LARGE SCALE GENOMIC DNA]</scope>
    <source>
        <strain evidence="1 2">AF19-1AC</strain>
    </source>
</reference>
<dbReference type="PROSITE" id="PS51257">
    <property type="entry name" value="PROKAR_LIPOPROTEIN"/>
    <property type="match status" value="1"/>
</dbReference>
<accession>A0A412N7C7</accession>
<gene>
    <name evidence="1" type="ORF">DWX38_06970</name>
</gene>
<name>A0A412N7C7_9BACE</name>
<evidence type="ECO:0000313" key="2">
    <source>
        <dbReference type="Proteomes" id="UP000285159"/>
    </source>
</evidence>
<proteinExistence type="predicted"/>
<comment type="caution">
    <text evidence="1">The sequence shown here is derived from an EMBL/GenBank/DDBJ whole genome shotgun (WGS) entry which is preliminary data.</text>
</comment>
<dbReference type="RefSeq" id="WP_118467571.1">
    <property type="nucleotide sequence ID" value="NZ_CABIZW010000003.1"/>
</dbReference>
<dbReference type="AlphaFoldDB" id="A0A412N7C7"/>
<protein>
    <submittedName>
        <fullName evidence="1">Uncharacterized protein</fullName>
    </submittedName>
</protein>